<proteinExistence type="predicted"/>
<evidence type="ECO:0000313" key="2">
    <source>
        <dbReference type="EMBL" id="KAJ8396856.1"/>
    </source>
</evidence>
<feature type="region of interest" description="Disordered" evidence="1">
    <location>
        <begin position="1"/>
        <end position="69"/>
    </location>
</feature>
<feature type="compositionally biased region" description="Basic and acidic residues" evidence="1">
    <location>
        <begin position="20"/>
        <end position="31"/>
    </location>
</feature>
<dbReference type="EMBL" id="JAINUG010000102">
    <property type="protein sequence ID" value="KAJ8396856.1"/>
    <property type="molecule type" value="Genomic_DNA"/>
</dbReference>
<protein>
    <submittedName>
        <fullName evidence="2">Uncharacterized protein</fullName>
    </submittedName>
</protein>
<dbReference type="Proteomes" id="UP001221898">
    <property type="component" value="Unassembled WGS sequence"/>
</dbReference>
<organism evidence="2 3">
    <name type="scientific">Aldrovandia affinis</name>
    <dbReference type="NCBI Taxonomy" id="143900"/>
    <lineage>
        <taxon>Eukaryota</taxon>
        <taxon>Metazoa</taxon>
        <taxon>Chordata</taxon>
        <taxon>Craniata</taxon>
        <taxon>Vertebrata</taxon>
        <taxon>Euteleostomi</taxon>
        <taxon>Actinopterygii</taxon>
        <taxon>Neopterygii</taxon>
        <taxon>Teleostei</taxon>
        <taxon>Notacanthiformes</taxon>
        <taxon>Halosauridae</taxon>
        <taxon>Aldrovandia</taxon>
    </lineage>
</organism>
<comment type="caution">
    <text evidence="2">The sequence shown here is derived from an EMBL/GenBank/DDBJ whole genome shotgun (WGS) entry which is preliminary data.</text>
</comment>
<evidence type="ECO:0000256" key="1">
    <source>
        <dbReference type="SAM" id="MobiDB-lite"/>
    </source>
</evidence>
<feature type="region of interest" description="Disordered" evidence="1">
    <location>
        <begin position="117"/>
        <end position="158"/>
    </location>
</feature>
<keyword evidence="3" id="KW-1185">Reference proteome</keyword>
<feature type="compositionally biased region" description="Low complexity" evidence="1">
    <location>
        <begin position="124"/>
        <end position="136"/>
    </location>
</feature>
<accession>A0AAD7S6G7</accession>
<feature type="compositionally biased region" description="Polar residues" evidence="1">
    <location>
        <begin position="148"/>
        <end position="158"/>
    </location>
</feature>
<reference evidence="2" key="1">
    <citation type="journal article" date="2023" name="Science">
        <title>Genome structures resolve the early diversification of teleost fishes.</title>
        <authorList>
            <person name="Parey E."/>
            <person name="Louis A."/>
            <person name="Montfort J."/>
            <person name="Bouchez O."/>
            <person name="Roques C."/>
            <person name="Iampietro C."/>
            <person name="Lluch J."/>
            <person name="Castinel A."/>
            <person name="Donnadieu C."/>
            <person name="Desvignes T."/>
            <person name="Floi Bucao C."/>
            <person name="Jouanno E."/>
            <person name="Wen M."/>
            <person name="Mejri S."/>
            <person name="Dirks R."/>
            <person name="Jansen H."/>
            <person name="Henkel C."/>
            <person name="Chen W.J."/>
            <person name="Zahm M."/>
            <person name="Cabau C."/>
            <person name="Klopp C."/>
            <person name="Thompson A.W."/>
            <person name="Robinson-Rechavi M."/>
            <person name="Braasch I."/>
            <person name="Lecointre G."/>
            <person name="Bobe J."/>
            <person name="Postlethwait J.H."/>
            <person name="Berthelot C."/>
            <person name="Roest Crollius H."/>
            <person name="Guiguen Y."/>
        </authorList>
    </citation>
    <scope>NUCLEOTIDE SEQUENCE</scope>
    <source>
        <strain evidence="2">NC1722</strain>
    </source>
</reference>
<name>A0AAD7S6G7_9TELE</name>
<sequence length="158" mass="17268">MQRGEERKARARFGTAVSEPSRERPQREDPPRTSINQRPLPGARRAPRDRLRLTGQAAGTPWGALTWEGPSCHTTIITLPRIPSGGTGVSHVVPPQSHHLLSHGRCPVLRDGPFSRHTWEQCTSPDGQGDSGSPSGTRRPLNSAKCPPNQQAHRGTMQ</sequence>
<gene>
    <name evidence="2" type="ORF">AAFF_G00011790</name>
</gene>
<evidence type="ECO:0000313" key="3">
    <source>
        <dbReference type="Proteomes" id="UP001221898"/>
    </source>
</evidence>
<dbReference type="AlphaFoldDB" id="A0AAD7S6G7"/>